<evidence type="ECO:0000259" key="2">
    <source>
        <dbReference type="Pfam" id="PF02698"/>
    </source>
</evidence>
<keyword evidence="1" id="KW-0472">Membrane</keyword>
<name>A0A7R7IEX4_9FIRM</name>
<organism evidence="3 4">
    <name type="scientific">Anaeromicropila herbilytica</name>
    <dbReference type="NCBI Taxonomy" id="2785025"/>
    <lineage>
        <taxon>Bacteria</taxon>
        <taxon>Bacillati</taxon>
        <taxon>Bacillota</taxon>
        <taxon>Clostridia</taxon>
        <taxon>Lachnospirales</taxon>
        <taxon>Lachnospiraceae</taxon>
        <taxon>Anaeromicropila</taxon>
    </lineage>
</organism>
<dbReference type="InterPro" id="IPR014729">
    <property type="entry name" value="Rossmann-like_a/b/a_fold"/>
</dbReference>
<feature type="transmembrane region" description="Helical" evidence="1">
    <location>
        <begin position="6"/>
        <end position="25"/>
    </location>
</feature>
<dbReference type="RefSeq" id="WP_271713540.1">
    <property type="nucleotide sequence ID" value="NZ_AP024169.1"/>
</dbReference>
<dbReference type="Proteomes" id="UP000595897">
    <property type="component" value="Chromosome"/>
</dbReference>
<keyword evidence="1" id="KW-0812">Transmembrane</keyword>
<dbReference type="Pfam" id="PF02698">
    <property type="entry name" value="DUF218"/>
    <property type="match status" value="1"/>
</dbReference>
<evidence type="ECO:0000313" key="3">
    <source>
        <dbReference type="EMBL" id="BCN32496.1"/>
    </source>
</evidence>
<proteinExistence type="predicted"/>
<dbReference type="PANTHER" id="PTHR30336:SF4">
    <property type="entry name" value="ENVELOPE BIOGENESIS FACTOR ELYC"/>
    <property type="match status" value="1"/>
</dbReference>
<dbReference type="InterPro" id="IPR051599">
    <property type="entry name" value="Cell_Envelope_Assoc"/>
</dbReference>
<feature type="transmembrane region" description="Helical" evidence="1">
    <location>
        <begin position="32"/>
        <end position="50"/>
    </location>
</feature>
<dbReference type="PANTHER" id="PTHR30336">
    <property type="entry name" value="INNER MEMBRANE PROTEIN, PROBABLE PERMEASE"/>
    <property type="match status" value="1"/>
</dbReference>
<evidence type="ECO:0000256" key="1">
    <source>
        <dbReference type="SAM" id="Phobius"/>
    </source>
</evidence>
<dbReference type="CDD" id="cd06259">
    <property type="entry name" value="YdcF-like"/>
    <property type="match status" value="1"/>
</dbReference>
<dbReference type="EMBL" id="AP024169">
    <property type="protein sequence ID" value="BCN32496.1"/>
    <property type="molecule type" value="Genomic_DNA"/>
</dbReference>
<keyword evidence="1" id="KW-1133">Transmembrane helix</keyword>
<accession>A0A7R7IEX4</accession>
<dbReference type="GO" id="GO:0043164">
    <property type="term" value="P:Gram-negative-bacterium-type cell wall biogenesis"/>
    <property type="evidence" value="ECO:0007669"/>
    <property type="project" value="TreeGrafter"/>
</dbReference>
<dbReference type="Gene3D" id="3.40.50.620">
    <property type="entry name" value="HUPs"/>
    <property type="match status" value="1"/>
</dbReference>
<evidence type="ECO:0000313" key="4">
    <source>
        <dbReference type="Proteomes" id="UP000595897"/>
    </source>
</evidence>
<sequence length="251" mass="28565">MNLFAWIFMLIGIVFIIYFAIIVIYTKAGTAFGGFFITVGSVCLILSYLYKYLEDKYKIIFRYIERITLLLFVIGILIFFIILSRIVCCAKRKVERKADYLIVLGARINGNTITKSLKYRLDVAVDYLNKNDSTVAIVSGGRGSGENISEAEAMNQYLLQQGIRTERIILEDRSTNTNENIIFSKNIIKDTHQRIVIVTNSFHLYRALQIAKKQGFHKLSGLGAPTDTVMVVSYYIREVLAVIKDKINGNM</sequence>
<feature type="transmembrane region" description="Helical" evidence="1">
    <location>
        <begin position="70"/>
        <end position="88"/>
    </location>
</feature>
<keyword evidence="4" id="KW-1185">Reference proteome</keyword>
<protein>
    <recommendedName>
        <fullName evidence="2">DUF218 domain-containing protein</fullName>
    </recommendedName>
</protein>
<dbReference type="GO" id="GO:0005886">
    <property type="term" value="C:plasma membrane"/>
    <property type="evidence" value="ECO:0007669"/>
    <property type="project" value="TreeGrafter"/>
</dbReference>
<dbReference type="AlphaFoldDB" id="A0A7R7IEX4"/>
<feature type="domain" description="DUF218" evidence="2">
    <location>
        <begin position="99"/>
        <end position="239"/>
    </location>
</feature>
<dbReference type="KEGG" id="ahb:bsdtb5_37910"/>
<gene>
    <name evidence="3" type="ORF">bsdtb5_37910</name>
</gene>
<dbReference type="InterPro" id="IPR003848">
    <property type="entry name" value="DUF218"/>
</dbReference>
<dbReference type="GO" id="GO:0000270">
    <property type="term" value="P:peptidoglycan metabolic process"/>
    <property type="evidence" value="ECO:0007669"/>
    <property type="project" value="TreeGrafter"/>
</dbReference>
<reference evidence="3 4" key="1">
    <citation type="submission" date="2020-11" db="EMBL/GenBank/DDBJ databases">
        <title>Draft genome sequencing of a Lachnospiraceae strain isolated from anoxic soil subjected to BSD treatment.</title>
        <authorList>
            <person name="Uek A."/>
            <person name="Tonouchi A."/>
        </authorList>
    </citation>
    <scope>NUCLEOTIDE SEQUENCE [LARGE SCALE GENOMIC DNA]</scope>
    <source>
        <strain evidence="3 4">TB5</strain>
    </source>
</reference>